<dbReference type="AlphaFoldDB" id="A0A7C8HGL2"/>
<dbReference type="Pfam" id="PF14209">
    <property type="entry name" value="DUF4321"/>
    <property type="match status" value="1"/>
</dbReference>
<proteinExistence type="predicted"/>
<evidence type="ECO:0000313" key="3">
    <source>
        <dbReference type="Proteomes" id="UP000483018"/>
    </source>
</evidence>
<dbReference type="Proteomes" id="UP000483018">
    <property type="component" value="Unassembled WGS sequence"/>
</dbReference>
<sequence>MRNLYGGKGKNNWSLFLLLLGGIVIGGFIGQYLGKVPYMQWINYGQEFGFKNPIVLDLSIIYIQFSFKMEITIASILGIIAAILIYKRI</sequence>
<keyword evidence="1" id="KW-1133">Transmembrane helix</keyword>
<comment type="caution">
    <text evidence="2">The sequence shown here is derived from an EMBL/GenBank/DDBJ whole genome shotgun (WGS) entry which is preliminary data.</text>
</comment>
<dbReference type="OrthoDB" id="2085896at2"/>
<feature type="transmembrane region" description="Helical" evidence="1">
    <location>
        <begin position="60"/>
        <end position="86"/>
    </location>
</feature>
<accession>A0A7C8HGL2</accession>
<keyword evidence="1" id="KW-0812">Transmembrane</keyword>
<organism evidence="2 3">
    <name type="scientific">Defluviitalea raffinosedens</name>
    <dbReference type="NCBI Taxonomy" id="1450156"/>
    <lineage>
        <taxon>Bacteria</taxon>
        <taxon>Bacillati</taxon>
        <taxon>Bacillota</taxon>
        <taxon>Clostridia</taxon>
        <taxon>Lachnospirales</taxon>
        <taxon>Defluviitaleaceae</taxon>
        <taxon>Defluviitalea</taxon>
    </lineage>
</organism>
<gene>
    <name evidence="2" type="ORF">GND95_02445</name>
</gene>
<name>A0A7C8HGL2_9FIRM</name>
<evidence type="ECO:0000256" key="1">
    <source>
        <dbReference type="SAM" id="Phobius"/>
    </source>
</evidence>
<keyword evidence="1" id="KW-0472">Membrane</keyword>
<dbReference type="InterPro" id="IPR025470">
    <property type="entry name" value="DUF4321"/>
</dbReference>
<dbReference type="EMBL" id="WSLF01000001">
    <property type="protein sequence ID" value="KAE9637310.1"/>
    <property type="molecule type" value="Genomic_DNA"/>
</dbReference>
<protein>
    <submittedName>
        <fullName evidence="2">DUF4321 domain-containing protein</fullName>
    </submittedName>
</protein>
<feature type="transmembrane region" description="Helical" evidence="1">
    <location>
        <begin position="12"/>
        <end position="33"/>
    </location>
</feature>
<evidence type="ECO:0000313" key="2">
    <source>
        <dbReference type="EMBL" id="KAE9637310.1"/>
    </source>
</evidence>
<reference evidence="2 3" key="1">
    <citation type="submission" date="2019-12" db="EMBL/GenBank/DDBJ databases">
        <title>Defluviitalea raffinosedens, isolated from a biogas fermenter, genome sequencing and characterization.</title>
        <authorList>
            <person name="Rettenmaier R."/>
            <person name="Schneider M."/>
            <person name="Neuhaus K."/>
            <person name="Liebl W."/>
            <person name="Zverlov V."/>
        </authorList>
    </citation>
    <scope>NUCLEOTIDE SEQUENCE [LARGE SCALE GENOMIC DNA]</scope>
    <source>
        <strain evidence="2 3">249c-K6</strain>
    </source>
</reference>
<keyword evidence="3" id="KW-1185">Reference proteome</keyword>